<keyword evidence="2" id="KW-1185">Reference proteome</keyword>
<sequence>MFEIIAGDLPEETVYVEYPQPHFVYPEGELKHPFLSGLLGLKDKRKKVEIPFNNITEYEIATEESVKRMGGAIGWGAAGALLFGSVGLLAGVMAGGNTKEIIVVGRLTDGRKFVAKTDSKTHAKILGGLA</sequence>
<accession>A0A9X7I4K2</accession>
<proteinExistence type="predicted"/>
<gene>
    <name evidence="1" type="ORF">CYJ98_005145</name>
</gene>
<evidence type="ECO:0000313" key="2">
    <source>
        <dbReference type="Proteomes" id="UP000234781"/>
    </source>
</evidence>
<evidence type="ECO:0000313" key="1">
    <source>
        <dbReference type="EMBL" id="WOS99046.1"/>
    </source>
</evidence>
<dbReference type="EMBL" id="CP136962">
    <property type="protein sequence ID" value="WOS99046.1"/>
    <property type="molecule type" value="Genomic_DNA"/>
</dbReference>
<dbReference type="RefSeq" id="WP_101755598.1">
    <property type="nucleotide sequence ID" value="NZ_CP136962.1"/>
</dbReference>
<name>A0A9X7I4K2_NEIPE</name>
<organism evidence="1 2">
    <name type="scientific">Neisseria perflava</name>
    <dbReference type="NCBI Taxonomy" id="33053"/>
    <lineage>
        <taxon>Bacteria</taxon>
        <taxon>Pseudomonadati</taxon>
        <taxon>Pseudomonadota</taxon>
        <taxon>Betaproteobacteria</taxon>
        <taxon>Neisseriales</taxon>
        <taxon>Neisseriaceae</taxon>
        <taxon>Neisseria</taxon>
    </lineage>
</organism>
<protein>
    <submittedName>
        <fullName evidence="1">Uncharacterized protein</fullName>
    </submittedName>
</protein>
<dbReference type="Proteomes" id="UP000234781">
    <property type="component" value="Chromosome"/>
</dbReference>
<dbReference type="AlphaFoldDB" id="A0A9X7I4K2"/>
<reference evidence="2" key="1">
    <citation type="submission" date="2017-12" db="EMBL/GenBank/DDBJ databases">
        <title>Phylogenetic diversity of female urinary microbiome.</title>
        <authorList>
            <person name="Thomas-White K."/>
            <person name="Wolfe A.J."/>
        </authorList>
    </citation>
    <scope>NUCLEOTIDE SEQUENCE [LARGE SCALE GENOMIC DNA]</scope>
    <source>
        <strain evidence="2">UMB0023</strain>
    </source>
</reference>